<protein>
    <recommendedName>
        <fullName evidence="3">Kelch motif-containing protein</fullName>
    </recommendedName>
</protein>
<dbReference type="SUPFAM" id="SSF117281">
    <property type="entry name" value="Kelch motif"/>
    <property type="match status" value="1"/>
</dbReference>
<dbReference type="PROSITE" id="PS51257">
    <property type="entry name" value="PROKAR_LIPOPROTEIN"/>
    <property type="match status" value="1"/>
</dbReference>
<dbReference type="Proteomes" id="UP001201449">
    <property type="component" value="Unassembled WGS sequence"/>
</dbReference>
<comment type="caution">
    <text evidence="1">The sequence shown here is derived from an EMBL/GenBank/DDBJ whole genome shotgun (WGS) entry which is preliminary data.</text>
</comment>
<dbReference type="EMBL" id="JAKEVZ010000003">
    <property type="protein sequence ID" value="MCF1750430.1"/>
    <property type="molecule type" value="Genomic_DNA"/>
</dbReference>
<evidence type="ECO:0000313" key="2">
    <source>
        <dbReference type="Proteomes" id="UP001201449"/>
    </source>
</evidence>
<evidence type="ECO:0000313" key="1">
    <source>
        <dbReference type="EMBL" id="MCF1750430.1"/>
    </source>
</evidence>
<name>A0ABS9BQT9_9BACT</name>
<proteinExistence type="predicted"/>
<dbReference type="RefSeq" id="WP_234860534.1">
    <property type="nucleotide sequence ID" value="NZ_JAKEVZ010000003.1"/>
</dbReference>
<sequence>MEKRISYFIISLWLVIGGCQLDSTVTERDYPLIKSLAVTEIDGTGATVEFEILKEGTATVDAYGVEYRSQAAYDNFTFTEENTGSPKSINRIRLKYDLVKDQVYVVTPFVRKGQQMIRGEALEFTSKGIQDASVTSVTPSRLLAWHDVTIEGDFFPSDPRQVEVKIQGLEELFQIKMISSERKKIVFEANRIGSQAFPTELFGEKFDLVLRLYGSAFRFPGVFELDAPTIVSVDKTSVKVGETVSFSTSEPTEWVNNAHLVPEEGFGSIGITVEKSGQNNYSFRFPNVKAGKYKLRLKPILWEDFVEYPEPITVLSSWELAATIDPNTHHFTHFENFGETVFGVNQDQSTVSFFDHLSGNLSFCCRLPENPKPRDIAGYGFLYLRNENAIYYGLGGYYPANSEDLLRYTDFHKFDLDSKKWTKLPDMSEGPTFVNKIFELNGLIYVVFLNRESYFYFNPSNQTWIDTGILVPQEFKDSQAYAIANNRVYFLGRSFEQSQLIIRSLTIGTEPIPVSSGTWYDRDGQPSMVGFQNQLFISDGSREIFRLNLTDNKLTPLQSIPFVERRRGKLFVIEGKIFFGLPDARVYPEQFELHRLLD</sequence>
<keyword evidence="2" id="KW-1185">Reference proteome</keyword>
<gene>
    <name evidence="1" type="ORF">L0U89_05045</name>
</gene>
<dbReference type="InterPro" id="IPR015915">
    <property type="entry name" value="Kelch-typ_b-propeller"/>
</dbReference>
<evidence type="ECO:0008006" key="3">
    <source>
        <dbReference type="Google" id="ProtNLM"/>
    </source>
</evidence>
<organism evidence="1 2">
    <name type="scientific">Mariniradius sediminis</name>
    <dbReference type="NCBI Taxonomy" id="2909237"/>
    <lineage>
        <taxon>Bacteria</taxon>
        <taxon>Pseudomonadati</taxon>
        <taxon>Bacteroidota</taxon>
        <taxon>Cytophagia</taxon>
        <taxon>Cytophagales</taxon>
        <taxon>Cyclobacteriaceae</taxon>
        <taxon>Mariniradius</taxon>
    </lineage>
</organism>
<reference evidence="1 2" key="1">
    <citation type="submission" date="2022-01" db="EMBL/GenBank/DDBJ databases">
        <title>Mariniradius saccharolyticus sp. nov., isolated from sediment of a river.</title>
        <authorList>
            <person name="Liu H."/>
        </authorList>
    </citation>
    <scope>NUCLEOTIDE SEQUENCE [LARGE SCALE GENOMIC DNA]</scope>
    <source>
        <strain evidence="1 2">RY-2</strain>
    </source>
</reference>
<accession>A0ABS9BQT9</accession>
<dbReference type="Gene3D" id="2.120.10.80">
    <property type="entry name" value="Kelch-type beta propeller"/>
    <property type="match status" value="1"/>
</dbReference>